<dbReference type="EMBL" id="JABCRI010000001">
    <property type="protein sequence ID" value="KAF8413353.1"/>
    <property type="molecule type" value="Genomic_DNA"/>
</dbReference>
<accession>A0A835DR28</accession>
<proteinExistence type="predicted"/>
<dbReference type="PANTHER" id="PTHR34065:SF1">
    <property type="entry name" value="CELL DIVISION CONTROL PROTEIN 14"/>
    <property type="match status" value="1"/>
</dbReference>
<reference evidence="1 2" key="1">
    <citation type="submission" date="2020-04" db="EMBL/GenBank/DDBJ databases">
        <title>Plant Genome Project.</title>
        <authorList>
            <person name="Zhang R.-G."/>
        </authorList>
    </citation>
    <scope>NUCLEOTIDE SEQUENCE [LARGE SCALE GENOMIC DNA]</scope>
    <source>
        <strain evidence="1">YNK0</strain>
        <tissue evidence="1">Leaf</tissue>
    </source>
</reference>
<protein>
    <submittedName>
        <fullName evidence="1">Uncharacterized protein</fullName>
    </submittedName>
</protein>
<dbReference type="Proteomes" id="UP000655225">
    <property type="component" value="Unassembled WGS sequence"/>
</dbReference>
<keyword evidence="2" id="KW-1185">Reference proteome</keyword>
<evidence type="ECO:0000313" key="1">
    <source>
        <dbReference type="EMBL" id="KAF8413353.1"/>
    </source>
</evidence>
<dbReference type="InterPro" id="IPR012535">
    <property type="entry name" value="Cell_div_Cdc14"/>
</dbReference>
<gene>
    <name evidence="1" type="ORF">HHK36_001333</name>
</gene>
<dbReference type="PANTHER" id="PTHR34065">
    <property type="entry name" value="CELL DIVISION CONTROL PROTEIN 14"/>
    <property type="match status" value="1"/>
</dbReference>
<organism evidence="1 2">
    <name type="scientific">Tetracentron sinense</name>
    <name type="common">Spur-leaf</name>
    <dbReference type="NCBI Taxonomy" id="13715"/>
    <lineage>
        <taxon>Eukaryota</taxon>
        <taxon>Viridiplantae</taxon>
        <taxon>Streptophyta</taxon>
        <taxon>Embryophyta</taxon>
        <taxon>Tracheophyta</taxon>
        <taxon>Spermatophyta</taxon>
        <taxon>Magnoliopsida</taxon>
        <taxon>Trochodendrales</taxon>
        <taxon>Trochodendraceae</taxon>
        <taxon>Tetracentron</taxon>
    </lineage>
</organism>
<dbReference type="AlphaFoldDB" id="A0A835DR28"/>
<evidence type="ECO:0000313" key="2">
    <source>
        <dbReference type="Proteomes" id="UP000655225"/>
    </source>
</evidence>
<name>A0A835DR28_TETSI</name>
<dbReference type="OMA" id="FEVCNGI"/>
<comment type="caution">
    <text evidence="1">The sequence shown here is derived from an EMBL/GenBank/DDBJ whole genome shotgun (WGS) entry which is preliminary data.</text>
</comment>
<sequence>MYLKKALWSEGLNTESESPSSTTAVGELVTSLKQQRLYREVTLALRTGLRDARAEFSFLRVRGLRNILKFLRSVAESDSTIRLFCHSQSLPDLQGFFLSFLFFFKKNYKNYHCFLVPVLFQNSLRESKDDKVPNLDHIFSVEPMKITSPSTDAEVALALRVLEGCCLLHRDSSDLSHRHEAIKVLMNILSTRGVLERGACLDALISIMLDSSANQMVWYVEKARHYTIHYLLDHMVILPALLAYPAARAKLIELNCLHDFEACHGIEEISELIKDKQVDENISRGGEKGARLLWAEITQNAKIGGHDGVGEWMKCGEFLLLLIGHVNSRERPPPMATIHEDIRRLLGEKSASLIWAASQFGSTLDPEQRLTALQIQARRVLESLDLY</sequence>
<dbReference type="OrthoDB" id="5357220at2759"/>